<dbReference type="AlphaFoldDB" id="A0A1M5GDD5"/>
<dbReference type="GO" id="GO:0016984">
    <property type="term" value="F:ribulose-bisphosphate carboxylase activity"/>
    <property type="evidence" value="ECO:0007669"/>
    <property type="project" value="InterPro"/>
</dbReference>
<protein>
    <submittedName>
        <fullName evidence="2">Ribulose 1,5-bisphosphate carboxylase large subunit</fullName>
    </submittedName>
</protein>
<keyword evidence="3" id="KW-1185">Reference proteome</keyword>
<dbReference type="InterPro" id="IPR033966">
    <property type="entry name" value="RuBisCO"/>
</dbReference>
<sequence length="369" mass="40266">MSSFTVTYQLTLSDGEAVDEKIGNLCLEQSVELPAEVLDKRIRDQVVGRPRKKKQVGDHAYEVTIAWPLADVGSDISQFLNLLYGNISLKPGIKITKVDWSSLAGNLFKGPRVGIEGVRRRYNITARPLSATALKPLGCSSKALAELAFQFAAGGIDLIKDDHGLANQMYAPFEERVRACVGAVRKAAQRTGRRSYYFPNITADAGEIESRYRLAEESGADGVLLSPHIAGLTVMHRLARMEGELPIIAHPAFAGSLTMDESQGFAPDFLYGQLWRALGADFVIYPNTGGRFSFTLPQCRSINKAARRSDAPFKASLPMPGGGIKVEHVSRWMNEYGADTCFLIGGSLYRYTGGIEAAAKIFATRIQKG</sequence>
<dbReference type="GO" id="GO:0000287">
    <property type="term" value="F:magnesium ion binding"/>
    <property type="evidence" value="ECO:0007669"/>
    <property type="project" value="InterPro"/>
</dbReference>
<dbReference type="GO" id="GO:0015977">
    <property type="term" value="P:carbon fixation"/>
    <property type="evidence" value="ECO:0007669"/>
    <property type="project" value="InterPro"/>
</dbReference>
<dbReference type="OrthoDB" id="9770811at2"/>
<evidence type="ECO:0000313" key="2">
    <source>
        <dbReference type="EMBL" id="SHG01820.1"/>
    </source>
</evidence>
<dbReference type="SUPFAM" id="SSF54966">
    <property type="entry name" value="RuBisCO, large subunit, small (N-terminal) domain"/>
    <property type="match status" value="1"/>
</dbReference>
<dbReference type="Gene3D" id="3.30.70.150">
    <property type="entry name" value="RuBisCO large subunit, N-terminal domain"/>
    <property type="match status" value="1"/>
</dbReference>
<evidence type="ECO:0000313" key="3">
    <source>
        <dbReference type="Proteomes" id="UP000184041"/>
    </source>
</evidence>
<accession>A0A1M5GDD5</accession>
<name>A0A1M5GDD5_9BACT</name>
<organism evidence="2 3">
    <name type="scientific">Fodinibius roseus</name>
    <dbReference type="NCBI Taxonomy" id="1194090"/>
    <lineage>
        <taxon>Bacteria</taxon>
        <taxon>Pseudomonadati</taxon>
        <taxon>Balneolota</taxon>
        <taxon>Balneolia</taxon>
        <taxon>Balneolales</taxon>
        <taxon>Balneolaceae</taxon>
        <taxon>Fodinibius</taxon>
    </lineage>
</organism>
<evidence type="ECO:0000259" key="1">
    <source>
        <dbReference type="Pfam" id="PF00016"/>
    </source>
</evidence>
<dbReference type="Proteomes" id="UP000184041">
    <property type="component" value="Unassembled WGS sequence"/>
</dbReference>
<dbReference type="PANTHER" id="PTHR42704:SF17">
    <property type="entry name" value="RIBULOSE BISPHOSPHATE CARBOXYLASE LARGE CHAIN"/>
    <property type="match status" value="1"/>
</dbReference>
<dbReference type="SFLD" id="SFLDS00014">
    <property type="entry name" value="RuBisCO"/>
    <property type="match status" value="1"/>
</dbReference>
<dbReference type="InterPro" id="IPR036376">
    <property type="entry name" value="RuBisCO_lsu_C_sf"/>
</dbReference>
<proteinExistence type="predicted"/>
<dbReference type="SUPFAM" id="SSF51649">
    <property type="entry name" value="RuBisCo, C-terminal domain"/>
    <property type="match status" value="1"/>
</dbReference>
<dbReference type="CDD" id="cd08210">
    <property type="entry name" value="RLP_RrRLP"/>
    <property type="match status" value="1"/>
</dbReference>
<dbReference type="SFLD" id="SFLDG00301">
    <property type="entry name" value="RuBisCO-like_proteins"/>
    <property type="match status" value="1"/>
</dbReference>
<reference evidence="2 3" key="1">
    <citation type="submission" date="2016-11" db="EMBL/GenBank/DDBJ databases">
        <authorList>
            <person name="Jaros S."/>
            <person name="Januszkiewicz K."/>
            <person name="Wedrychowicz H."/>
        </authorList>
    </citation>
    <scope>NUCLEOTIDE SEQUENCE [LARGE SCALE GENOMIC DNA]</scope>
    <source>
        <strain evidence="2 3">DSM 21986</strain>
    </source>
</reference>
<dbReference type="Pfam" id="PF00016">
    <property type="entry name" value="RuBisCO_large"/>
    <property type="match status" value="1"/>
</dbReference>
<dbReference type="STRING" id="1194090.SAMN05443144_11717"/>
<dbReference type="InterPro" id="IPR036422">
    <property type="entry name" value="RuBisCO_lsu_N_sf"/>
</dbReference>
<dbReference type="EMBL" id="FQUS01000017">
    <property type="protein sequence ID" value="SHG01820.1"/>
    <property type="molecule type" value="Genomic_DNA"/>
</dbReference>
<gene>
    <name evidence="2" type="ORF">SAMN05443144_11717</name>
</gene>
<dbReference type="Gene3D" id="3.20.20.110">
    <property type="entry name" value="Ribulose bisphosphate carboxylase, large subunit, C-terminal domain"/>
    <property type="match status" value="1"/>
</dbReference>
<dbReference type="PANTHER" id="PTHR42704">
    <property type="entry name" value="RIBULOSE BISPHOSPHATE CARBOXYLASE"/>
    <property type="match status" value="1"/>
</dbReference>
<feature type="domain" description="Ribulose bisphosphate carboxylase large subunit C-terminal" evidence="1">
    <location>
        <begin position="114"/>
        <end position="282"/>
    </location>
</feature>
<dbReference type="InterPro" id="IPR000685">
    <property type="entry name" value="RuBisCO_lsu_C"/>
</dbReference>
<dbReference type="RefSeq" id="WP_073066144.1">
    <property type="nucleotide sequence ID" value="NZ_FQUS01000017.1"/>
</dbReference>